<protein>
    <submittedName>
        <fullName evidence="6">TetR family transcriptional regulator</fullName>
    </submittedName>
</protein>
<dbReference type="InterPro" id="IPR036271">
    <property type="entry name" value="Tet_transcr_reg_TetR-rel_C_sf"/>
</dbReference>
<dbReference type="SUPFAM" id="SSF46689">
    <property type="entry name" value="Homeodomain-like"/>
    <property type="match status" value="1"/>
</dbReference>
<dbReference type="SUPFAM" id="SSF48498">
    <property type="entry name" value="Tetracyclin repressor-like, C-terminal domain"/>
    <property type="match status" value="1"/>
</dbReference>
<dbReference type="EMBL" id="POUB01000010">
    <property type="protein sequence ID" value="PZG02307.1"/>
    <property type="molecule type" value="Genomic_DNA"/>
</dbReference>
<evidence type="ECO:0000313" key="6">
    <source>
        <dbReference type="EMBL" id="PZG02307.1"/>
    </source>
</evidence>
<dbReference type="Pfam" id="PF13305">
    <property type="entry name" value="TetR_C_33"/>
    <property type="match status" value="1"/>
</dbReference>
<dbReference type="InterPro" id="IPR025996">
    <property type="entry name" value="MT1864/Rv1816-like_C"/>
</dbReference>
<evidence type="ECO:0000256" key="2">
    <source>
        <dbReference type="ARBA" id="ARBA00023125"/>
    </source>
</evidence>
<dbReference type="Pfam" id="PF00440">
    <property type="entry name" value="TetR_N"/>
    <property type="match status" value="1"/>
</dbReference>
<keyword evidence="3" id="KW-0804">Transcription</keyword>
<dbReference type="InterPro" id="IPR001647">
    <property type="entry name" value="HTH_TetR"/>
</dbReference>
<evidence type="ECO:0000256" key="3">
    <source>
        <dbReference type="ARBA" id="ARBA00023163"/>
    </source>
</evidence>
<proteinExistence type="predicted"/>
<dbReference type="PRINTS" id="PR00455">
    <property type="entry name" value="HTHTETR"/>
</dbReference>
<keyword evidence="1" id="KW-0805">Transcription regulation</keyword>
<gene>
    <name evidence="6" type="ORF">C1I99_02910</name>
</gene>
<evidence type="ECO:0000313" key="7">
    <source>
        <dbReference type="Proteomes" id="UP000248749"/>
    </source>
</evidence>
<evidence type="ECO:0000256" key="1">
    <source>
        <dbReference type="ARBA" id="ARBA00023015"/>
    </source>
</evidence>
<dbReference type="GO" id="GO:0003700">
    <property type="term" value="F:DNA-binding transcription factor activity"/>
    <property type="evidence" value="ECO:0007669"/>
    <property type="project" value="TreeGrafter"/>
</dbReference>
<keyword evidence="7" id="KW-1185">Reference proteome</keyword>
<accession>A0A2W2DYL0</accession>
<dbReference type="InterPro" id="IPR009057">
    <property type="entry name" value="Homeodomain-like_sf"/>
</dbReference>
<dbReference type="GO" id="GO:0000976">
    <property type="term" value="F:transcription cis-regulatory region binding"/>
    <property type="evidence" value="ECO:0007669"/>
    <property type="project" value="TreeGrafter"/>
</dbReference>
<comment type="caution">
    <text evidence="6">The sequence shown here is derived from an EMBL/GenBank/DDBJ whole genome shotgun (WGS) entry which is preliminary data.</text>
</comment>
<dbReference type="PANTHER" id="PTHR30055:SF234">
    <property type="entry name" value="HTH-TYPE TRANSCRIPTIONAL REGULATOR BETI"/>
    <property type="match status" value="1"/>
</dbReference>
<evidence type="ECO:0000256" key="4">
    <source>
        <dbReference type="PROSITE-ProRule" id="PRU00335"/>
    </source>
</evidence>
<dbReference type="AlphaFoldDB" id="A0A2W2DYL0"/>
<keyword evidence="2 4" id="KW-0238">DNA-binding</keyword>
<dbReference type="InterPro" id="IPR050109">
    <property type="entry name" value="HTH-type_TetR-like_transc_reg"/>
</dbReference>
<organism evidence="6 7">
    <name type="scientific">Micromonospora deserti</name>
    <dbReference type="NCBI Taxonomy" id="2070366"/>
    <lineage>
        <taxon>Bacteria</taxon>
        <taxon>Bacillati</taxon>
        <taxon>Actinomycetota</taxon>
        <taxon>Actinomycetes</taxon>
        <taxon>Micromonosporales</taxon>
        <taxon>Micromonosporaceae</taxon>
        <taxon>Micromonospora</taxon>
    </lineage>
</organism>
<feature type="domain" description="HTH tetR-type" evidence="5">
    <location>
        <begin position="11"/>
        <end position="71"/>
    </location>
</feature>
<dbReference type="Gene3D" id="1.10.357.10">
    <property type="entry name" value="Tetracycline Repressor, domain 2"/>
    <property type="match status" value="1"/>
</dbReference>
<dbReference type="RefSeq" id="WP_111132608.1">
    <property type="nucleotide sequence ID" value="NZ_POUB01000010.1"/>
</dbReference>
<dbReference type="PANTHER" id="PTHR30055">
    <property type="entry name" value="HTH-TYPE TRANSCRIPTIONAL REGULATOR RUTR"/>
    <property type="match status" value="1"/>
</dbReference>
<name>A0A2W2DYL0_9ACTN</name>
<feature type="DNA-binding region" description="H-T-H motif" evidence="4">
    <location>
        <begin position="34"/>
        <end position="53"/>
    </location>
</feature>
<dbReference type="PROSITE" id="PS50977">
    <property type="entry name" value="HTH_TETR_2"/>
    <property type="match status" value="1"/>
</dbReference>
<reference evidence="6 7" key="1">
    <citation type="submission" date="2018-01" db="EMBL/GenBank/DDBJ databases">
        <title>Draft genome sequence of Salinispora sp. 13K206.</title>
        <authorList>
            <person name="Sahin N."/>
            <person name="Saygin H."/>
            <person name="Ay H."/>
        </authorList>
    </citation>
    <scope>NUCLEOTIDE SEQUENCE [LARGE SCALE GENOMIC DNA]</scope>
    <source>
        <strain evidence="6 7">13K206</strain>
    </source>
</reference>
<evidence type="ECO:0000259" key="5">
    <source>
        <dbReference type="PROSITE" id="PS50977"/>
    </source>
</evidence>
<dbReference type="OrthoDB" id="4641396at2"/>
<dbReference type="Proteomes" id="UP000248749">
    <property type="component" value="Unassembled WGS sequence"/>
</dbReference>
<sequence>MPPTDGGAAAPDEPALVVAAARQLAEAEGWAAVTHRRLAERTGVAIDVLYRHFPDPAALMTAVAVCGFADLVAALTTARAAADDRRAWPVAVAAYLDFAYANPEVYDAMLAYTPDLTLGADRAPSAPQAAFAQLRAALAPLAGGRDPDTFTEVGWSLLHGVVMLTRGGRLRPQAQELREEMIAAHLLGPPRRAATGG</sequence>